<evidence type="ECO:0008006" key="3">
    <source>
        <dbReference type="Google" id="ProtNLM"/>
    </source>
</evidence>
<sequence length="116" mass="12557">MAVTYEQVRDWVLALPGGAEVMVEEWGHPTLRAGDKMFAGGAPGSPTMSVKATKEEQAALLAAAPDVYSPAAYVGRFGWVQVVLAEADPDELKELVVEAWRRTAPKKLVKQYDAQA</sequence>
<evidence type="ECO:0000313" key="2">
    <source>
        <dbReference type="Proteomes" id="UP000659904"/>
    </source>
</evidence>
<keyword evidence="2" id="KW-1185">Reference proteome</keyword>
<protein>
    <recommendedName>
        <fullName evidence="3">DNA-binding protein (MmcQ/YjbR family)</fullName>
    </recommendedName>
</protein>
<name>A0A8J3K2B5_9ACTN</name>
<comment type="caution">
    <text evidence="1">The sequence shown here is derived from an EMBL/GenBank/DDBJ whole genome shotgun (WGS) entry which is preliminary data.</text>
</comment>
<dbReference type="InterPro" id="IPR038056">
    <property type="entry name" value="YjbR-like_sf"/>
</dbReference>
<reference evidence="1 2" key="1">
    <citation type="submission" date="2021-01" db="EMBL/GenBank/DDBJ databases">
        <title>Whole genome shotgun sequence of Catellatospora citrea NBRC 14495.</title>
        <authorList>
            <person name="Komaki H."/>
            <person name="Tamura T."/>
        </authorList>
    </citation>
    <scope>NUCLEOTIDE SEQUENCE [LARGE SCALE GENOMIC DNA]</scope>
    <source>
        <strain evidence="1 2">NBRC 14495</strain>
    </source>
</reference>
<evidence type="ECO:0000313" key="1">
    <source>
        <dbReference type="EMBL" id="GIF95387.1"/>
    </source>
</evidence>
<dbReference type="RefSeq" id="WP_120316216.1">
    <property type="nucleotide sequence ID" value="NZ_BONH01000001.1"/>
</dbReference>
<dbReference type="Pfam" id="PF04237">
    <property type="entry name" value="YjbR"/>
    <property type="match status" value="1"/>
</dbReference>
<dbReference type="SUPFAM" id="SSF142906">
    <property type="entry name" value="YjbR-like"/>
    <property type="match status" value="1"/>
</dbReference>
<organism evidence="1 2">
    <name type="scientific">Catellatospora citrea</name>
    <dbReference type="NCBI Taxonomy" id="53366"/>
    <lineage>
        <taxon>Bacteria</taxon>
        <taxon>Bacillati</taxon>
        <taxon>Actinomycetota</taxon>
        <taxon>Actinomycetes</taxon>
        <taxon>Micromonosporales</taxon>
        <taxon>Micromonosporaceae</taxon>
        <taxon>Catellatospora</taxon>
    </lineage>
</organism>
<dbReference type="EMBL" id="BONH01000001">
    <property type="protein sequence ID" value="GIF95387.1"/>
    <property type="molecule type" value="Genomic_DNA"/>
</dbReference>
<gene>
    <name evidence="1" type="ORF">Cci01nite_04810</name>
</gene>
<dbReference type="Gene3D" id="3.90.1150.30">
    <property type="match status" value="1"/>
</dbReference>
<dbReference type="AlphaFoldDB" id="A0A8J3K2B5"/>
<dbReference type="Proteomes" id="UP000659904">
    <property type="component" value="Unassembled WGS sequence"/>
</dbReference>
<dbReference type="InterPro" id="IPR058532">
    <property type="entry name" value="YjbR/MT2646/Rv2570-like"/>
</dbReference>
<accession>A0A8J3K2B5</accession>
<proteinExistence type="predicted"/>